<organism evidence="4 5">
    <name type="scientific">Parapedobacter pyrenivorans</name>
    <dbReference type="NCBI Taxonomy" id="1305674"/>
    <lineage>
        <taxon>Bacteria</taxon>
        <taxon>Pseudomonadati</taxon>
        <taxon>Bacteroidota</taxon>
        <taxon>Sphingobacteriia</taxon>
        <taxon>Sphingobacteriales</taxon>
        <taxon>Sphingobacteriaceae</taxon>
        <taxon>Parapedobacter</taxon>
    </lineage>
</organism>
<dbReference type="InterPro" id="IPR006860">
    <property type="entry name" value="FecR"/>
</dbReference>
<name>A0A917HZS6_9SPHI</name>
<dbReference type="Gene3D" id="2.60.120.1440">
    <property type="match status" value="1"/>
</dbReference>
<keyword evidence="5" id="KW-1185">Reference proteome</keyword>
<dbReference type="InterPro" id="IPR012373">
    <property type="entry name" value="Ferrdict_sens_TM"/>
</dbReference>
<reference evidence="4" key="1">
    <citation type="journal article" date="2014" name="Int. J. Syst. Evol. Microbiol.">
        <title>Complete genome sequence of Corynebacterium casei LMG S-19264T (=DSM 44701T), isolated from a smear-ripened cheese.</title>
        <authorList>
            <consortium name="US DOE Joint Genome Institute (JGI-PGF)"/>
            <person name="Walter F."/>
            <person name="Albersmeier A."/>
            <person name="Kalinowski J."/>
            <person name="Ruckert C."/>
        </authorList>
    </citation>
    <scope>NUCLEOTIDE SEQUENCE</scope>
    <source>
        <strain evidence="4">CGMCC 1.12195</strain>
    </source>
</reference>
<dbReference type="InterPro" id="IPR032508">
    <property type="entry name" value="FecR_C"/>
</dbReference>
<evidence type="ECO:0000313" key="5">
    <source>
        <dbReference type="Proteomes" id="UP000660862"/>
    </source>
</evidence>
<reference evidence="4" key="2">
    <citation type="submission" date="2020-09" db="EMBL/GenBank/DDBJ databases">
        <authorList>
            <person name="Sun Q."/>
            <person name="Zhou Y."/>
        </authorList>
    </citation>
    <scope>NUCLEOTIDE SEQUENCE</scope>
    <source>
        <strain evidence="4">CGMCC 1.12195</strain>
    </source>
</reference>
<dbReference type="Proteomes" id="UP000660862">
    <property type="component" value="Unassembled WGS sequence"/>
</dbReference>
<sequence>MTEEEIKSLLKRYETGDCSADERAWVEHWLRSRFRSLNWDWKDSEQRNRFKVLIKTGVDNQLFAPEKKWNVVLMRAGIAACLLLCLGSLFWYLIRQSPSDAIARFYIEEAVTPGSNTARLTLPNNETVWLDQVPTGQPVEIDGIELIRLADGSIQYLVDESLPSERPRNNTISIPRGANYRFMLPDGTAVWLNSATTLVFPMAFVGDERLVSLTGEAYFEVAKNPEKPFKVIANGTEITVTGTRFNVMAYGDEQRVVTTLVEGGLDVGDGSATVRLSPGQQAVTSKGSPTVKKSADAELAIAWVHGDFLFEDLDIRTIMKYVERWYNVDVVYQEPLPSKRFGGTYTRNKGIQDLLNHLESLSEIRFKLAEGRVTVMK</sequence>
<dbReference type="PANTHER" id="PTHR30273">
    <property type="entry name" value="PERIPLASMIC SIGNAL SENSOR AND SIGMA FACTOR ACTIVATOR FECR-RELATED"/>
    <property type="match status" value="1"/>
</dbReference>
<evidence type="ECO:0000259" key="2">
    <source>
        <dbReference type="Pfam" id="PF04773"/>
    </source>
</evidence>
<dbReference type="Pfam" id="PF16344">
    <property type="entry name" value="FecR_C"/>
    <property type="match status" value="1"/>
</dbReference>
<dbReference type="PIRSF" id="PIRSF018266">
    <property type="entry name" value="FecR"/>
    <property type="match status" value="1"/>
</dbReference>
<protein>
    <recommendedName>
        <fullName evidence="6">FecR family protein</fullName>
    </recommendedName>
</protein>
<keyword evidence="1" id="KW-1133">Transmembrane helix</keyword>
<dbReference type="GO" id="GO:0016989">
    <property type="term" value="F:sigma factor antagonist activity"/>
    <property type="evidence" value="ECO:0007669"/>
    <property type="project" value="TreeGrafter"/>
</dbReference>
<dbReference type="AlphaFoldDB" id="A0A917HZS6"/>
<keyword evidence="1" id="KW-0812">Transmembrane</keyword>
<dbReference type="Gene3D" id="3.55.50.30">
    <property type="match status" value="1"/>
</dbReference>
<comment type="caution">
    <text evidence="4">The sequence shown here is derived from an EMBL/GenBank/DDBJ whole genome shotgun (WGS) entry which is preliminary data.</text>
</comment>
<keyword evidence="1" id="KW-0472">Membrane</keyword>
<dbReference type="Pfam" id="PF04773">
    <property type="entry name" value="FecR"/>
    <property type="match status" value="1"/>
</dbReference>
<dbReference type="RefSeq" id="WP_188507807.1">
    <property type="nucleotide sequence ID" value="NZ_BMER01000005.1"/>
</dbReference>
<evidence type="ECO:0008006" key="6">
    <source>
        <dbReference type="Google" id="ProtNLM"/>
    </source>
</evidence>
<dbReference type="PANTHER" id="PTHR30273:SF2">
    <property type="entry name" value="PROTEIN FECR"/>
    <property type="match status" value="1"/>
</dbReference>
<proteinExistence type="predicted"/>
<gene>
    <name evidence="4" type="ORF">GCM10007415_39300</name>
</gene>
<feature type="transmembrane region" description="Helical" evidence="1">
    <location>
        <begin position="72"/>
        <end position="94"/>
    </location>
</feature>
<dbReference type="EMBL" id="BMER01000005">
    <property type="protein sequence ID" value="GGG99620.1"/>
    <property type="molecule type" value="Genomic_DNA"/>
</dbReference>
<evidence type="ECO:0000313" key="4">
    <source>
        <dbReference type="EMBL" id="GGG99620.1"/>
    </source>
</evidence>
<evidence type="ECO:0000256" key="1">
    <source>
        <dbReference type="SAM" id="Phobius"/>
    </source>
</evidence>
<feature type="domain" description="Protein FecR C-terminal" evidence="3">
    <location>
        <begin position="308"/>
        <end position="375"/>
    </location>
</feature>
<feature type="domain" description="FecR protein" evidence="2">
    <location>
        <begin position="171"/>
        <end position="263"/>
    </location>
</feature>
<evidence type="ECO:0000259" key="3">
    <source>
        <dbReference type="Pfam" id="PF16344"/>
    </source>
</evidence>
<accession>A0A917HZS6</accession>